<keyword evidence="2" id="KW-1185">Reference proteome</keyword>
<accession>A0ABQ1EGT2</accession>
<dbReference type="RefSeq" id="WP_206872528.1">
    <property type="nucleotide sequence ID" value="NZ_BMBA01000008.1"/>
</dbReference>
<evidence type="ECO:0000313" key="1">
    <source>
        <dbReference type="EMBL" id="GFZ34021.1"/>
    </source>
</evidence>
<comment type="caution">
    <text evidence="1">The sequence shown here is derived from an EMBL/GenBank/DDBJ whole genome shotgun (WGS) entry which is preliminary data.</text>
</comment>
<sequence>MEAYQLALKDAKAWSKNAQLVIVTSVDDDEKELAGNTGIRRKWNLLFADVSKGETLLLSISDGSITKSSINKEKIIENNLINPDFMKIDSKDVIEKAKKEFQLKPGITWANGYHFSIMNNGNQTFITVTGLSGDNQFTQIFYDIKTGNRISYKIQPK</sequence>
<reference evidence="1 2" key="1">
    <citation type="journal article" date="2021" name="Int. J. Syst. Evol. Microbiol.">
        <title>Clostridium zeae sp. nov., isolated from corn silage.</title>
        <authorList>
            <person name="Kobayashi H."/>
            <person name="Tanizawa Y."/>
            <person name="Yagura M."/>
            <person name="Sakamoto M."/>
            <person name="Ohkuma M."/>
            <person name="Tohno M."/>
        </authorList>
    </citation>
    <scope>NUCLEOTIDE SEQUENCE [LARGE SCALE GENOMIC DNA]</scope>
    <source>
        <strain evidence="1 2">CSC2</strain>
    </source>
</reference>
<protein>
    <recommendedName>
        <fullName evidence="3">PepSY domain-containing protein</fullName>
    </recommendedName>
</protein>
<evidence type="ECO:0008006" key="3">
    <source>
        <dbReference type="Google" id="ProtNLM"/>
    </source>
</evidence>
<dbReference type="EMBL" id="BMBA01000008">
    <property type="protein sequence ID" value="GFZ34021.1"/>
    <property type="molecule type" value="Genomic_DNA"/>
</dbReference>
<name>A0ABQ1EGT2_9CLOT</name>
<proteinExistence type="predicted"/>
<dbReference type="Proteomes" id="UP000663802">
    <property type="component" value="Unassembled WGS sequence"/>
</dbReference>
<evidence type="ECO:0000313" key="2">
    <source>
        <dbReference type="Proteomes" id="UP000663802"/>
    </source>
</evidence>
<gene>
    <name evidence="1" type="ORF">CSC2_45470</name>
</gene>
<organism evidence="1 2">
    <name type="scientific">Clostridium zeae</name>
    <dbReference type="NCBI Taxonomy" id="2759022"/>
    <lineage>
        <taxon>Bacteria</taxon>
        <taxon>Bacillati</taxon>
        <taxon>Bacillota</taxon>
        <taxon>Clostridia</taxon>
        <taxon>Eubacteriales</taxon>
        <taxon>Clostridiaceae</taxon>
        <taxon>Clostridium</taxon>
    </lineage>
</organism>